<feature type="transmembrane region" description="Helical" evidence="8">
    <location>
        <begin position="21"/>
        <end position="45"/>
    </location>
</feature>
<gene>
    <name evidence="10" type="ORF">EKH77_00800</name>
</gene>
<dbReference type="OrthoDB" id="7375466at2"/>
<feature type="transmembrane region" description="Helical" evidence="8">
    <location>
        <begin position="375"/>
        <end position="392"/>
    </location>
</feature>
<dbReference type="AlphaFoldDB" id="A0A3Q9FTP3"/>
<accession>A0A3Q9FTP3</accession>
<evidence type="ECO:0000313" key="11">
    <source>
        <dbReference type="Proteomes" id="UP000267900"/>
    </source>
</evidence>
<dbReference type="PRINTS" id="PR01036">
    <property type="entry name" value="TCRTETB"/>
</dbReference>
<feature type="domain" description="Major facilitator superfamily (MFS) profile" evidence="9">
    <location>
        <begin position="32"/>
        <end position="470"/>
    </location>
</feature>
<evidence type="ECO:0000256" key="2">
    <source>
        <dbReference type="ARBA" id="ARBA00022448"/>
    </source>
</evidence>
<keyword evidence="4 8" id="KW-0812">Transmembrane</keyword>
<dbReference type="Gene3D" id="1.20.1720.10">
    <property type="entry name" value="Multidrug resistance protein D"/>
    <property type="match status" value="1"/>
</dbReference>
<evidence type="ECO:0000313" key="10">
    <source>
        <dbReference type="EMBL" id="AZQ69947.1"/>
    </source>
</evidence>
<keyword evidence="3" id="KW-1003">Cell membrane</keyword>
<dbReference type="GO" id="GO:0005886">
    <property type="term" value="C:plasma membrane"/>
    <property type="evidence" value="ECO:0007669"/>
    <property type="project" value="UniProtKB-SubCell"/>
</dbReference>
<feature type="transmembrane region" description="Helical" evidence="8">
    <location>
        <begin position="446"/>
        <end position="466"/>
    </location>
</feature>
<feature type="transmembrane region" description="Helical" evidence="8">
    <location>
        <begin position="186"/>
        <end position="206"/>
    </location>
</feature>
<evidence type="ECO:0000256" key="6">
    <source>
        <dbReference type="ARBA" id="ARBA00023136"/>
    </source>
</evidence>
<feature type="transmembrane region" description="Helical" evidence="8">
    <location>
        <begin position="65"/>
        <end position="86"/>
    </location>
</feature>
<dbReference type="InterPro" id="IPR036259">
    <property type="entry name" value="MFS_trans_sf"/>
</dbReference>
<feature type="transmembrane region" description="Helical" evidence="8">
    <location>
        <begin position="129"/>
        <end position="149"/>
    </location>
</feature>
<dbReference type="PANTHER" id="PTHR42718">
    <property type="entry name" value="MAJOR FACILITATOR SUPERFAMILY MULTIDRUG TRANSPORTER MFSC"/>
    <property type="match status" value="1"/>
</dbReference>
<name>A0A3Q9FTP3_STRLT</name>
<dbReference type="PANTHER" id="PTHR42718:SF46">
    <property type="entry name" value="BLR6921 PROTEIN"/>
    <property type="match status" value="1"/>
</dbReference>
<keyword evidence="7" id="KW-0046">Antibiotic resistance</keyword>
<evidence type="ECO:0000256" key="8">
    <source>
        <dbReference type="SAM" id="Phobius"/>
    </source>
</evidence>
<dbReference type="InterPro" id="IPR020846">
    <property type="entry name" value="MFS_dom"/>
</dbReference>
<evidence type="ECO:0000256" key="7">
    <source>
        <dbReference type="ARBA" id="ARBA00023251"/>
    </source>
</evidence>
<keyword evidence="11" id="KW-1185">Reference proteome</keyword>
<proteinExistence type="predicted"/>
<feature type="transmembrane region" description="Helical" evidence="8">
    <location>
        <begin position="413"/>
        <end position="434"/>
    </location>
</feature>
<feature type="transmembrane region" description="Helical" evidence="8">
    <location>
        <begin position="218"/>
        <end position="241"/>
    </location>
</feature>
<dbReference type="GO" id="GO:0022857">
    <property type="term" value="F:transmembrane transporter activity"/>
    <property type="evidence" value="ECO:0007669"/>
    <property type="project" value="InterPro"/>
</dbReference>
<feature type="transmembrane region" description="Helical" evidence="8">
    <location>
        <begin position="98"/>
        <end position="117"/>
    </location>
</feature>
<keyword evidence="6 8" id="KW-0472">Membrane</keyword>
<feature type="transmembrane region" description="Helical" evidence="8">
    <location>
        <begin position="351"/>
        <end position="369"/>
    </location>
</feature>
<dbReference type="GO" id="GO:0046677">
    <property type="term" value="P:response to antibiotic"/>
    <property type="evidence" value="ECO:0007669"/>
    <property type="project" value="UniProtKB-KW"/>
</dbReference>
<dbReference type="CDD" id="cd17321">
    <property type="entry name" value="MFS_MMR_MDR_like"/>
    <property type="match status" value="1"/>
</dbReference>
<feature type="transmembrane region" description="Helical" evidence="8">
    <location>
        <begin position="161"/>
        <end position="180"/>
    </location>
</feature>
<dbReference type="Proteomes" id="UP000267900">
    <property type="component" value="Chromosome"/>
</dbReference>
<sequence>MDDRPTGWRTRIPRERARPRWVRESPVSWQLAVLTVCFGGFMSQLDASIVTLTYPSLEREFGERLAAVQWVSLVYMLVTAAVLVAVGHVSDVLGRKLVYLHGFGLFALSSAACSLAPDLTTLVCFRGVQALGAAMLAGNSVALVSLVAPREKLRTALGMQAGGQALGLAVGPTLGGVLVSTVGWRWVFWINVPVGVLATLLGRYLLPRTVERAGGARFDLRGTVWLAVASAALLGGVSVFSGTPLPGWSGVVLLAVSAAAFRGFARREARAPEPLVPLSLLGDRRVGWGLVGALAGYLVLFGPLVLVPLVLTRHGESEMRAGLLLGALPAAFALASNLQEHLLPRRWDGRRRALTGAALSMAGLLGLAFATPVDRWLICWLAVLGLGLGLFTPSNNETLMRAVPRELSGTGGGMVNTARALGTALGIAVVTLTLELGDGRGAGSVLPPLPVLTLAAAAALAGAATLRAGR</sequence>
<evidence type="ECO:0000256" key="3">
    <source>
        <dbReference type="ARBA" id="ARBA00022475"/>
    </source>
</evidence>
<evidence type="ECO:0000256" key="4">
    <source>
        <dbReference type="ARBA" id="ARBA00022692"/>
    </source>
</evidence>
<evidence type="ECO:0000256" key="5">
    <source>
        <dbReference type="ARBA" id="ARBA00022989"/>
    </source>
</evidence>
<keyword evidence="2" id="KW-0813">Transport</keyword>
<organism evidence="10 11">
    <name type="scientific">Streptomyces luteoverticillatus</name>
    <name type="common">Streptoverticillium luteoverticillatus</name>
    <dbReference type="NCBI Taxonomy" id="66425"/>
    <lineage>
        <taxon>Bacteria</taxon>
        <taxon>Bacillati</taxon>
        <taxon>Actinomycetota</taxon>
        <taxon>Actinomycetes</taxon>
        <taxon>Kitasatosporales</taxon>
        <taxon>Streptomycetaceae</taxon>
        <taxon>Streptomyces</taxon>
    </lineage>
</organism>
<feature type="transmembrane region" description="Helical" evidence="8">
    <location>
        <begin position="286"/>
        <end position="309"/>
    </location>
</feature>
<evidence type="ECO:0000259" key="9">
    <source>
        <dbReference type="PROSITE" id="PS50850"/>
    </source>
</evidence>
<keyword evidence="5 8" id="KW-1133">Transmembrane helix</keyword>
<dbReference type="InterPro" id="IPR011701">
    <property type="entry name" value="MFS"/>
</dbReference>
<reference evidence="10 11" key="1">
    <citation type="submission" date="2018-12" db="EMBL/GenBank/DDBJ databases">
        <title>The whole draft genome of Streptomyce luteoverticillatus CGMCC 15060.</title>
        <authorList>
            <person name="Feng Z."/>
            <person name="Chen G."/>
            <person name="Zhang J."/>
            <person name="Zhu H."/>
            <person name="Yu X."/>
            <person name="Zhang W."/>
            <person name="Zhang X."/>
        </authorList>
    </citation>
    <scope>NUCLEOTIDE SEQUENCE [LARGE SCALE GENOMIC DNA]</scope>
    <source>
        <strain evidence="10 11">CGMCC 15060</strain>
    </source>
</reference>
<dbReference type="EMBL" id="CP034587">
    <property type="protein sequence ID" value="AZQ69947.1"/>
    <property type="molecule type" value="Genomic_DNA"/>
</dbReference>
<comment type="subcellular location">
    <subcellularLocation>
        <location evidence="1">Cell membrane</location>
        <topology evidence="1">Multi-pass membrane protein</topology>
    </subcellularLocation>
</comment>
<evidence type="ECO:0000256" key="1">
    <source>
        <dbReference type="ARBA" id="ARBA00004651"/>
    </source>
</evidence>
<dbReference type="SUPFAM" id="SSF103473">
    <property type="entry name" value="MFS general substrate transporter"/>
    <property type="match status" value="1"/>
</dbReference>
<dbReference type="RefSeq" id="WP_126912512.1">
    <property type="nucleotide sequence ID" value="NZ_CP034587.1"/>
</dbReference>
<dbReference type="PROSITE" id="PS50850">
    <property type="entry name" value="MFS"/>
    <property type="match status" value="1"/>
</dbReference>
<protein>
    <submittedName>
        <fullName evidence="10">MFS transporter</fullName>
    </submittedName>
</protein>
<dbReference type="Pfam" id="PF07690">
    <property type="entry name" value="MFS_1"/>
    <property type="match status" value="1"/>
</dbReference>
<dbReference type="Gene3D" id="1.20.1250.20">
    <property type="entry name" value="MFS general substrate transporter like domains"/>
    <property type="match status" value="1"/>
</dbReference>